<dbReference type="PROSITE" id="PS50089">
    <property type="entry name" value="ZF_RING_2"/>
    <property type="match status" value="1"/>
</dbReference>
<evidence type="ECO:0000256" key="3">
    <source>
        <dbReference type="ARBA" id="ARBA00004906"/>
    </source>
</evidence>
<evidence type="ECO:0000256" key="7">
    <source>
        <dbReference type="ARBA" id="ARBA00022679"/>
    </source>
</evidence>
<feature type="region of interest" description="Disordered" evidence="22">
    <location>
        <begin position="206"/>
        <end position="247"/>
    </location>
</feature>
<sequence length="634" mass="71077">MNSFLTTHVPDPTDFPPLNIAPGLRTLDGSLRCNICGELYDAPVTLNCGHCFCSFCVRASLAEKQECPSCRKTAIEGHLRPNPVVEEVVSAWKLSRPYILNLAKEDERQRDATQLMTPKAKKRKITPDNEARSEASTSGGFASPSKSKRIRQSYAELSGATIPTSDVDEDEMPELPNANQDPRPDDLVQCPLCTKRVKYKRINQHMDKGCKDTPPDSTTSGWNKLMAKPSKGKKNASRDTSDDEDNIRLPKASYATLKDKKLKEMLVEQGLSTTGDRNQWIQRHQRWVMIYNANLDRSSKHRKTKQELRKELKKWEDEKVRKKKTTVEDTAAHEKRHKGEFAQLIDAARPGGDKGRAMESKTKRPLLAERSNGDIAIPPGSDKLQEISPAEPRRPERDEDVIVVDSEEELEMDQLLKDKRSSLTSYPGLPRADAKLIKSKGIPSVRRIVAWTEPLFPSPAWGGKFGKSILHKEVLNEDMNVRVLLLPPRSPSDESPYGKSVIDLFTRFGSVSAEIIRLPGAEKHFFQLYVTSCEQNAIILLPTDFRGTIDVEGCSRVRYDGELRRRIDQEVIRINATDTRRDGDEVYIHATGGVEIRVVNETREAPKGAVWYGYSEHDTGTAAEMECSGGGASS</sequence>
<feature type="region of interest" description="Disordered" evidence="22">
    <location>
        <begin position="371"/>
        <end position="400"/>
    </location>
</feature>
<dbReference type="InterPro" id="IPR017907">
    <property type="entry name" value="Znf_RING_CS"/>
</dbReference>
<keyword evidence="14 20" id="KW-0234">DNA repair</keyword>
<keyword evidence="7" id="KW-0808">Transferase</keyword>
<dbReference type="PROSITE" id="PS51908">
    <property type="entry name" value="ZF_UBZ4"/>
    <property type="match status" value="1"/>
</dbReference>
<dbReference type="GO" id="GO:0006281">
    <property type="term" value="P:DNA repair"/>
    <property type="evidence" value="ECO:0007669"/>
    <property type="project" value="UniProtKB-KW"/>
</dbReference>
<evidence type="ECO:0000256" key="15">
    <source>
        <dbReference type="ARBA" id="ARBA00023242"/>
    </source>
</evidence>
<dbReference type="SUPFAM" id="SSF57850">
    <property type="entry name" value="RING/U-box"/>
    <property type="match status" value="1"/>
</dbReference>
<evidence type="ECO:0000256" key="20">
    <source>
        <dbReference type="PROSITE-ProRule" id="PRU01256"/>
    </source>
</evidence>
<dbReference type="Proteomes" id="UP001063166">
    <property type="component" value="Unassembled WGS sequence"/>
</dbReference>
<dbReference type="InterPro" id="IPR013083">
    <property type="entry name" value="Znf_RING/FYVE/PHD"/>
</dbReference>
<keyword evidence="12" id="KW-0862">Zinc</keyword>
<dbReference type="SMART" id="SM00184">
    <property type="entry name" value="RING"/>
    <property type="match status" value="1"/>
</dbReference>
<dbReference type="InterPro" id="IPR001841">
    <property type="entry name" value="Znf_RING"/>
</dbReference>
<evidence type="ECO:0000256" key="2">
    <source>
        <dbReference type="ARBA" id="ARBA00004123"/>
    </source>
</evidence>
<comment type="pathway">
    <text evidence="3">Protein modification; protein ubiquitination.</text>
</comment>
<name>A0A9P3PGC0_LYOSH</name>
<dbReference type="PANTHER" id="PTHR14134">
    <property type="entry name" value="E3 UBIQUITIN-PROTEIN LIGASE RAD18"/>
    <property type="match status" value="1"/>
</dbReference>
<evidence type="ECO:0000313" key="26">
    <source>
        <dbReference type="EMBL" id="GLB35428.1"/>
    </source>
</evidence>
<evidence type="ECO:0000259" key="25">
    <source>
        <dbReference type="PROSITE" id="PS51908"/>
    </source>
</evidence>
<evidence type="ECO:0000256" key="21">
    <source>
        <dbReference type="SAM" id="Coils"/>
    </source>
</evidence>
<feature type="domain" description="RING-type" evidence="23">
    <location>
        <begin position="33"/>
        <end position="71"/>
    </location>
</feature>
<dbReference type="Gene3D" id="3.30.40.10">
    <property type="entry name" value="Zinc/RING finger domain, C3HC4 (zinc finger)"/>
    <property type="match status" value="1"/>
</dbReference>
<evidence type="ECO:0000256" key="5">
    <source>
        <dbReference type="ARBA" id="ARBA00012483"/>
    </source>
</evidence>
<evidence type="ECO:0000256" key="8">
    <source>
        <dbReference type="ARBA" id="ARBA00022723"/>
    </source>
</evidence>
<feature type="region of interest" description="Disordered" evidence="22">
    <location>
        <begin position="108"/>
        <end position="187"/>
    </location>
</feature>
<dbReference type="NCBIfam" id="TIGR00599">
    <property type="entry name" value="rad18"/>
    <property type="match status" value="1"/>
</dbReference>
<feature type="domain" description="UBZ4-type" evidence="25">
    <location>
        <begin position="187"/>
        <end position="215"/>
    </location>
</feature>
<dbReference type="InterPro" id="IPR003034">
    <property type="entry name" value="SAP_dom"/>
</dbReference>
<evidence type="ECO:0000256" key="6">
    <source>
        <dbReference type="ARBA" id="ARBA00015551"/>
    </source>
</evidence>
<dbReference type="PANTHER" id="PTHR14134:SF2">
    <property type="entry name" value="E3 UBIQUITIN-PROTEIN LIGASE RAD18"/>
    <property type="match status" value="1"/>
</dbReference>
<dbReference type="EC" id="2.3.2.27" evidence="5"/>
<evidence type="ECO:0000256" key="13">
    <source>
        <dbReference type="ARBA" id="ARBA00023125"/>
    </source>
</evidence>
<keyword evidence="15" id="KW-0539">Nucleus</keyword>
<evidence type="ECO:0000259" key="23">
    <source>
        <dbReference type="PROSITE" id="PS50089"/>
    </source>
</evidence>
<dbReference type="SMART" id="SM00513">
    <property type="entry name" value="SAP"/>
    <property type="match status" value="1"/>
</dbReference>
<dbReference type="GO" id="GO:0061630">
    <property type="term" value="F:ubiquitin protein ligase activity"/>
    <property type="evidence" value="ECO:0007669"/>
    <property type="project" value="UniProtKB-EC"/>
</dbReference>
<dbReference type="InterPro" id="IPR006642">
    <property type="entry name" value="Rad18_UBZ4"/>
</dbReference>
<keyword evidence="8" id="KW-0479">Metal-binding</keyword>
<evidence type="ECO:0000256" key="1">
    <source>
        <dbReference type="ARBA" id="ARBA00000900"/>
    </source>
</evidence>
<evidence type="ECO:0000256" key="16">
    <source>
        <dbReference type="ARBA" id="ARBA00031783"/>
    </source>
</evidence>
<evidence type="ECO:0000256" key="18">
    <source>
        <dbReference type="ARBA" id="ARBA00082369"/>
    </source>
</evidence>
<keyword evidence="10 19" id="KW-0863">Zinc-finger</keyword>
<keyword evidence="13" id="KW-0238">DNA-binding</keyword>
<dbReference type="Pfam" id="PF13923">
    <property type="entry name" value="zf-C3HC4_2"/>
    <property type="match status" value="1"/>
</dbReference>
<dbReference type="FunFam" id="3.30.40.10:FF:000172">
    <property type="entry name" value="E3 ubiquitin-protein ligase RAD18"/>
    <property type="match status" value="1"/>
</dbReference>
<accession>A0A9P3PGC0</accession>
<keyword evidence="9 20" id="KW-0227">DNA damage</keyword>
<dbReference type="GO" id="GO:0005634">
    <property type="term" value="C:nucleus"/>
    <property type="evidence" value="ECO:0007669"/>
    <property type="project" value="UniProtKB-SubCell"/>
</dbReference>
<dbReference type="InterPro" id="IPR039577">
    <property type="entry name" value="Rad18"/>
</dbReference>
<evidence type="ECO:0000256" key="22">
    <source>
        <dbReference type="SAM" id="MobiDB-lite"/>
    </source>
</evidence>
<comment type="similarity">
    <text evidence="4">Belongs to the RAD18 family.</text>
</comment>
<dbReference type="EMBL" id="BRPK01000002">
    <property type="protein sequence ID" value="GLB35428.1"/>
    <property type="molecule type" value="Genomic_DNA"/>
</dbReference>
<dbReference type="PROSITE" id="PS00518">
    <property type="entry name" value="ZF_RING_1"/>
    <property type="match status" value="1"/>
</dbReference>
<proteinExistence type="inferred from homology"/>
<keyword evidence="27" id="KW-1185">Reference proteome</keyword>
<reference evidence="26" key="1">
    <citation type="submission" date="2022-07" db="EMBL/GenBank/DDBJ databases">
        <title>The genome of Lyophyllum shimeji provides insight into the initial evolution of ectomycorrhizal fungal genome.</title>
        <authorList>
            <person name="Kobayashi Y."/>
            <person name="Shibata T."/>
            <person name="Hirakawa H."/>
            <person name="Shigenobu S."/>
            <person name="Nishiyama T."/>
            <person name="Yamada A."/>
            <person name="Hasebe M."/>
            <person name="Kawaguchi M."/>
        </authorList>
    </citation>
    <scope>NUCLEOTIDE SEQUENCE</scope>
    <source>
        <strain evidence="26">AT787</strain>
    </source>
</reference>
<comment type="subcellular location">
    <subcellularLocation>
        <location evidence="2">Nucleus</location>
    </subcellularLocation>
</comment>
<organism evidence="26 27">
    <name type="scientific">Lyophyllum shimeji</name>
    <name type="common">Hon-shimeji</name>
    <name type="synonym">Tricholoma shimeji</name>
    <dbReference type="NCBI Taxonomy" id="47721"/>
    <lineage>
        <taxon>Eukaryota</taxon>
        <taxon>Fungi</taxon>
        <taxon>Dikarya</taxon>
        <taxon>Basidiomycota</taxon>
        <taxon>Agaricomycotina</taxon>
        <taxon>Agaricomycetes</taxon>
        <taxon>Agaricomycetidae</taxon>
        <taxon>Agaricales</taxon>
        <taxon>Tricholomatineae</taxon>
        <taxon>Lyophyllaceae</taxon>
        <taxon>Lyophyllum</taxon>
    </lineage>
</organism>
<evidence type="ECO:0000256" key="11">
    <source>
        <dbReference type="ARBA" id="ARBA00022786"/>
    </source>
</evidence>
<feature type="coiled-coil region" evidence="21">
    <location>
        <begin position="298"/>
        <end position="325"/>
    </location>
</feature>
<evidence type="ECO:0000256" key="4">
    <source>
        <dbReference type="ARBA" id="ARBA00009506"/>
    </source>
</evidence>
<keyword evidence="11" id="KW-0833">Ubl conjugation pathway</keyword>
<evidence type="ECO:0000256" key="9">
    <source>
        <dbReference type="ARBA" id="ARBA00022763"/>
    </source>
</evidence>
<dbReference type="InterPro" id="IPR004580">
    <property type="entry name" value="Rad18_fungi"/>
</dbReference>
<evidence type="ECO:0000259" key="24">
    <source>
        <dbReference type="PROSITE" id="PS50800"/>
    </source>
</evidence>
<dbReference type="GO" id="GO:0006513">
    <property type="term" value="P:protein monoubiquitination"/>
    <property type="evidence" value="ECO:0007669"/>
    <property type="project" value="InterPro"/>
</dbReference>
<dbReference type="OrthoDB" id="9049620at2759"/>
<dbReference type="GO" id="GO:0008270">
    <property type="term" value="F:zinc ion binding"/>
    <property type="evidence" value="ECO:0007669"/>
    <property type="project" value="UniProtKB-KW"/>
</dbReference>
<evidence type="ECO:0000256" key="12">
    <source>
        <dbReference type="ARBA" id="ARBA00022833"/>
    </source>
</evidence>
<evidence type="ECO:0000256" key="14">
    <source>
        <dbReference type="ARBA" id="ARBA00023204"/>
    </source>
</evidence>
<feature type="domain" description="SAP" evidence="24">
    <location>
        <begin position="254"/>
        <end position="288"/>
    </location>
</feature>
<comment type="catalytic activity">
    <reaction evidence="1">
        <text>S-ubiquitinyl-[E2 ubiquitin-conjugating enzyme]-L-cysteine + [acceptor protein]-L-lysine = [E2 ubiquitin-conjugating enzyme]-L-cysteine + N(6)-ubiquitinyl-[acceptor protein]-L-lysine.</text>
        <dbReference type="EC" id="2.3.2.27"/>
    </reaction>
</comment>
<evidence type="ECO:0000256" key="10">
    <source>
        <dbReference type="ARBA" id="ARBA00022771"/>
    </source>
</evidence>
<dbReference type="AlphaFoldDB" id="A0A9P3PGC0"/>
<dbReference type="GO" id="GO:0097505">
    <property type="term" value="C:Rad6-Rad18 complex"/>
    <property type="evidence" value="ECO:0007669"/>
    <property type="project" value="TreeGrafter"/>
</dbReference>
<evidence type="ECO:0000256" key="19">
    <source>
        <dbReference type="PROSITE-ProRule" id="PRU00175"/>
    </source>
</evidence>
<evidence type="ECO:0000256" key="17">
    <source>
        <dbReference type="ARBA" id="ARBA00074353"/>
    </source>
</evidence>
<dbReference type="GO" id="GO:0006301">
    <property type="term" value="P:DNA damage tolerance"/>
    <property type="evidence" value="ECO:0007669"/>
    <property type="project" value="InterPro"/>
</dbReference>
<keyword evidence="21" id="KW-0175">Coiled coil</keyword>
<protein>
    <recommendedName>
        <fullName evidence="6">Postreplication repair E3 ubiquitin-protein ligase RAD18</fullName>
        <ecNumber evidence="5">2.3.2.27</ecNumber>
    </recommendedName>
    <alternativeName>
        <fullName evidence="17">Postreplication repair E3 ubiquitin-protein ligase rad18</fullName>
    </alternativeName>
    <alternativeName>
        <fullName evidence="16 18">RING-type E3 ubiquitin transferase RAD18</fullName>
    </alternativeName>
</protein>
<dbReference type="GO" id="GO:0003697">
    <property type="term" value="F:single-stranded DNA binding"/>
    <property type="evidence" value="ECO:0007669"/>
    <property type="project" value="InterPro"/>
</dbReference>
<dbReference type="PROSITE" id="PS50800">
    <property type="entry name" value="SAP"/>
    <property type="match status" value="1"/>
</dbReference>
<gene>
    <name evidence="26" type="primary">RAD18</name>
    <name evidence="26" type="ORF">LshimejAT787_0209930</name>
</gene>
<evidence type="ECO:0000313" key="27">
    <source>
        <dbReference type="Proteomes" id="UP001063166"/>
    </source>
</evidence>
<comment type="caution">
    <text evidence="26">The sequence shown here is derived from an EMBL/GenBank/DDBJ whole genome shotgun (WGS) entry which is preliminary data.</text>
</comment>